<dbReference type="KEGG" id="agy:ATC03_00860"/>
<gene>
    <name evidence="1" type="ORF">ATC03_00860</name>
</gene>
<evidence type="ECO:0000313" key="2">
    <source>
        <dbReference type="Proteomes" id="UP000078437"/>
    </source>
</evidence>
<dbReference type="EMBL" id="CP013979">
    <property type="protein sequence ID" value="ANJ25536.1"/>
    <property type="molecule type" value="Genomic_DNA"/>
</dbReference>
<dbReference type="Proteomes" id="UP000078437">
    <property type="component" value="Chromosome"/>
</dbReference>
<organism evidence="1 2">
    <name type="scientific">Agromyces aureus</name>
    <dbReference type="NCBI Taxonomy" id="453304"/>
    <lineage>
        <taxon>Bacteria</taxon>
        <taxon>Bacillati</taxon>
        <taxon>Actinomycetota</taxon>
        <taxon>Actinomycetes</taxon>
        <taxon>Micrococcales</taxon>
        <taxon>Microbacteriaceae</taxon>
        <taxon>Agromyces</taxon>
    </lineage>
</organism>
<keyword evidence="2" id="KW-1185">Reference proteome</keyword>
<sequence>MLLVLSIVAGAPPAKAEPVGVTFIGTVAVGYGGPFVEGATVDVFPASGDGTGSVATAVSDAAGAWRLDGVPAGAYKFRATAPGFVESWWGGDDFATGGTLTTVDGDIRYPDFHLFETWSSAEGTVWADFEGTPLPGVEVTLHPIDPPDAPAVHSATTDAAGAWRIPDLAFGTYRVHFHDPSGLLPDQWWSAVSGPLGAQEIVAAKNRRWSGINAFAPSVLSNAWSAMSNPVLSGSPLVGETLTVNQGVWAPQPDAFRCIWFRDGAQIEDPAQTEDWYGYEGETYSPVASDVGKKITAQCFALLPGYASLWRETPPVTVVDELQSASVSVQVVVADEALFATDLHGVELEVYDAADSSAPIETVSAEASTGDPIGAAAAMLELEPGEYRLRAVVDGAVSGWWTDAVTGSDDPIAEELGTAGYWPEAEFASSTVLHVAADGVATPGNVLITVYPGVNSILGGVFSDVPDGVDLFGVASLDPGALMEVFPVGSDVAAATAVAGDSGILQVADLPAGSYQVRFSGERSVVPETDPPSVETVSQWWPMQSDRAAARTIDFPAEGGHWIGVTGNLNTTSFNTTEPGDRAAISGNPAVDATVTLDPTLNLGEDPFDALVDRLEQYDFHMTDIRWFADGQPIPGATTTSLKLTPDLEGRSLHAEFTDYVLFGALREQASTTPVTVLPSPLPPLNPRPTPTIGVDPVAGVRLTATVGAWGPGATTRTYQWRRDGVAIPGATATAYTPVGDDVGARLTFAVTAAKPGYATTLRTSAPTAPVAEGALVAPVPTVKGTPQMGRTLTAAAGTWKPTPVALTYQWLRGGAPIDSATASTYVLTAADVGASIAVLVTGDKAGFATSSMQSVATAPVAPGVLTAPVPSVKGTLRVGVALTATTGTWKPAPVDLSYQWMRDGQPIDAATSAGYVLTPDDLGAAISVGVTGTKPGYGSATQVSAPRSPVALGVITNQVLPSILGTAKVGQQLSAAPGAWTPADVTSGYEWLRAGVVIPGAVGPTYTLVDADRNKVIKVRVTASSPGYTSLPKTSAATLKVVP</sequence>
<proteinExistence type="predicted"/>
<reference evidence="2" key="2">
    <citation type="submission" date="2016-01" db="EMBL/GenBank/DDBJ databases">
        <title>Complete genome sequence of Agromyces aureus AR33T and comparison with related organisms.</title>
        <authorList>
            <person name="Corretto E."/>
            <person name="Antonielli L."/>
            <person name="Sessitsch A."/>
            <person name="Brader G."/>
        </authorList>
    </citation>
    <scope>NUCLEOTIDE SEQUENCE [LARGE SCALE GENOMIC DNA]</scope>
    <source>
        <strain evidence="2">AR33</strain>
    </source>
</reference>
<reference evidence="1 2" key="1">
    <citation type="journal article" date="2016" name="Int. J. Syst. Evol. Microbiol.">
        <title>Agromyces aureus sp. nov., isolated from the rhizosphere of Salix caprea L. grown in a heavy-metal-contaminated soil.</title>
        <authorList>
            <person name="Corretto E."/>
            <person name="Antonielli L."/>
            <person name="Sessitsch A."/>
            <person name="Compant S."/>
            <person name="Gorfer M."/>
            <person name="Kuffner M."/>
            <person name="Brader G."/>
        </authorList>
    </citation>
    <scope>NUCLEOTIDE SEQUENCE [LARGE SCALE GENOMIC DNA]</scope>
    <source>
        <strain evidence="1 2">AR33</strain>
    </source>
</reference>
<dbReference type="GO" id="GO:0005975">
    <property type="term" value="P:carbohydrate metabolic process"/>
    <property type="evidence" value="ECO:0007669"/>
    <property type="project" value="UniProtKB-ARBA"/>
</dbReference>
<name>A0A191WBA3_9MICO</name>
<dbReference type="AlphaFoldDB" id="A0A191WBA3"/>
<dbReference type="SUPFAM" id="SSF49478">
    <property type="entry name" value="Cna protein B-type domain"/>
    <property type="match status" value="2"/>
</dbReference>
<dbReference type="Gene3D" id="2.60.40.10">
    <property type="entry name" value="Immunoglobulins"/>
    <property type="match status" value="1"/>
</dbReference>
<dbReference type="InterPro" id="IPR013783">
    <property type="entry name" value="Ig-like_fold"/>
</dbReference>
<dbReference type="STRING" id="453304.ATC03_00860"/>
<protein>
    <submittedName>
        <fullName evidence="1">Uncharacterized protein</fullName>
    </submittedName>
</protein>
<dbReference type="Gene3D" id="2.60.40.2700">
    <property type="match status" value="5"/>
</dbReference>
<accession>A0A191WBA3</accession>
<evidence type="ECO:0000313" key="1">
    <source>
        <dbReference type="EMBL" id="ANJ25536.1"/>
    </source>
</evidence>